<evidence type="ECO:0000256" key="1">
    <source>
        <dbReference type="SAM" id="MobiDB-lite"/>
    </source>
</evidence>
<dbReference type="AlphaFoldDB" id="A0AAD1UD43"/>
<evidence type="ECO:0000313" key="2">
    <source>
        <dbReference type="EMBL" id="CAI2362948.1"/>
    </source>
</evidence>
<gene>
    <name evidence="2" type="ORF">ECRASSUSDP1_LOCUS4278</name>
</gene>
<keyword evidence="3" id="KW-1185">Reference proteome</keyword>
<dbReference type="Proteomes" id="UP001295684">
    <property type="component" value="Unassembled WGS sequence"/>
</dbReference>
<protein>
    <submittedName>
        <fullName evidence="2">Uncharacterized protein</fullName>
    </submittedName>
</protein>
<sequence>MTCRAKVAMKRDKNDSKEQIEKNPMNIKVPTNEYDDENQNTLKSLRNPYSKNYASLEITPPNDYNMIVSLKRNNLPVRLPQTKIDIFDSDISDDEEYSPMIPVRVPQAEHISSIRRIPSLEPKMGDQRNKLSFPSLKRTSEKTPEKSYSYMRFKRDLTSKRRRIRDQSTDLNMTPQKPISINVQLAGTSQISDLENRKKNREVIFHSPHKSVANRQHIRKPLEYFNLRIINKSVCTQSDLLRRRQVSAERFKLKKYYVKKNNQRKLEIIENSPKLKKLEINFKNLSEVKKFEDISQKINLSSFKFKQQIDKRKLIFDKDELFNPKYHRKPAPKNSQMNIKENTMKSPTRRSKQMIKNINLLLKDHSQNTLSKIIKKHPSSLIARNRLKARSKSSLNSLNLY</sequence>
<dbReference type="EMBL" id="CAMPGE010004107">
    <property type="protein sequence ID" value="CAI2362948.1"/>
    <property type="molecule type" value="Genomic_DNA"/>
</dbReference>
<name>A0AAD1UD43_EUPCR</name>
<feature type="region of interest" description="Disordered" evidence="1">
    <location>
        <begin position="1"/>
        <end position="22"/>
    </location>
</feature>
<evidence type="ECO:0000313" key="3">
    <source>
        <dbReference type="Proteomes" id="UP001295684"/>
    </source>
</evidence>
<comment type="caution">
    <text evidence="2">The sequence shown here is derived from an EMBL/GenBank/DDBJ whole genome shotgun (WGS) entry which is preliminary data.</text>
</comment>
<feature type="compositionally biased region" description="Basic and acidic residues" evidence="1">
    <location>
        <begin position="9"/>
        <end position="21"/>
    </location>
</feature>
<accession>A0AAD1UD43</accession>
<proteinExistence type="predicted"/>
<reference evidence="2" key="1">
    <citation type="submission" date="2023-07" db="EMBL/GenBank/DDBJ databases">
        <authorList>
            <consortium name="AG Swart"/>
            <person name="Singh M."/>
            <person name="Singh A."/>
            <person name="Seah K."/>
            <person name="Emmerich C."/>
        </authorList>
    </citation>
    <scope>NUCLEOTIDE SEQUENCE</scope>
    <source>
        <strain evidence="2">DP1</strain>
    </source>
</reference>
<organism evidence="2 3">
    <name type="scientific">Euplotes crassus</name>
    <dbReference type="NCBI Taxonomy" id="5936"/>
    <lineage>
        <taxon>Eukaryota</taxon>
        <taxon>Sar</taxon>
        <taxon>Alveolata</taxon>
        <taxon>Ciliophora</taxon>
        <taxon>Intramacronucleata</taxon>
        <taxon>Spirotrichea</taxon>
        <taxon>Hypotrichia</taxon>
        <taxon>Euplotida</taxon>
        <taxon>Euplotidae</taxon>
        <taxon>Moneuplotes</taxon>
    </lineage>
</organism>